<name>A0AB74UCY5_9GAMM</name>
<keyword evidence="1" id="KW-0479">Metal-binding</keyword>
<evidence type="ECO:0000259" key="4">
    <source>
        <dbReference type="Pfam" id="PF00127"/>
    </source>
</evidence>
<evidence type="ECO:0000256" key="1">
    <source>
        <dbReference type="ARBA" id="ARBA00022723"/>
    </source>
</evidence>
<evidence type="ECO:0000256" key="2">
    <source>
        <dbReference type="ARBA" id="ARBA00023008"/>
    </source>
</evidence>
<dbReference type="RefSeq" id="WP_353980191.1">
    <property type="nucleotide sequence ID" value="NZ_CP159578.1"/>
</dbReference>
<dbReference type="GO" id="GO:0005507">
    <property type="term" value="F:copper ion binding"/>
    <property type="evidence" value="ECO:0007669"/>
    <property type="project" value="InterPro"/>
</dbReference>
<protein>
    <submittedName>
        <fullName evidence="5">Plastocyanin/azurin family copper-binding protein</fullName>
    </submittedName>
</protein>
<reference evidence="5" key="1">
    <citation type="submission" date="2024-06" db="EMBL/GenBank/DDBJ databases">
        <title>Complete genome of Salinicola endophyticus HNIBRBA4755.</title>
        <authorList>
            <person name="Shin S.Y."/>
            <person name="Kang H."/>
            <person name="Song J."/>
        </authorList>
    </citation>
    <scope>NUCLEOTIDE SEQUENCE</scope>
    <source>
        <strain evidence="5">HNIBRBA4755</strain>
    </source>
</reference>
<dbReference type="InterPro" id="IPR008972">
    <property type="entry name" value="Cupredoxin"/>
</dbReference>
<dbReference type="SUPFAM" id="SSF49503">
    <property type="entry name" value="Cupredoxins"/>
    <property type="match status" value="1"/>
</dbReference>
<dbReference type="Pfam" id="PF00127">
    <property type="entry name" value="Copper-bind"/>
    <property type="match status" value="1"/>
</dbReference>
<dbReference type="InterPro" id="IPR050845">
    <property type="entry name" value="Cu-binding_ET"/>
</dbReference>
<dbReference type="Gene3D" id="2.60.40.420">
    <property type="entry name" value="Cupredoxins - blue copper proteins"/>
    <property type="match status" value="1"/>
</dbReference>
<dbReference type="EMBL" id="CP159578">
    <property type="protein sequence ID" value="XCJ79249.1"/>
    <property type="molecule type" value="Genomic_DNA"/>
</dbReference>
<dbReference type="PANTHER" id="PTHR38439:SF3">
    <property type="entry name" value="COPPER-RESISTANT CUPROPROTEIN COPI"/>
    <property type="match status" value="1"/>
</dbReference>
<dbReference type="AlphaFoldDB" id="A0AB74UCY5"/>
<evidence type="ECO:0000313" key="5">
    <source>
        <dbReference type="EMBL" id="XCJ79249.1"/>
    </source>
</evidence>
<dbReference type="PANTHER" id="PTHR38439">
    <property type="entry name" value="AURACYANIN-B"/>
    <property type="match status" value="1"/>
</dbReference>
<keyword evidence="2" id="KW-0186">Copper</keyword>
<feature type="signal peptide" evidence="3">
    <location>
        <begin position="1"/>
        <end position="18"/>
    </location>
</feature>
<feature type="domain" description="Blue (type 1) copper" evidence="4">
    <location>
        <begin position="41"/>
        <end position="158"/>
    </location>
</feature>
<sequence>MKALLITSLLILTSPALADASHDHTSDSASASGDASAVTRTIEIKAGSMWFDPARLQIAPGATVRFRIQNVSMLPHEFSIGSADMQRRHQEMMQHNDGRHGAGHHGDGHDDMMSTSVTIEPGATQTLIWTAPLQGERVEYACFLPGHYEAGMKGVVTLSSAS</sequence>
<organism evidence="5">
    <name type="scientific">Salinicola endophyticus</name>
    <dbReference type="NCBI Taxonomy" id="1949083"/>
    <lineage>
        <taxon>Bacteria</taxon>
        <taxon>Pseudomonadati</taxon>
        <taxon>Pseudomonadota</taxon>
        <taxon>Gammaproteobacteria</taxon>
        <taxon>Oceanospirillales</taxon>
        <taxon>Halomonadaceae</taxon>
        <taxon>Salinicola</taxon>
    </lineage>
</organism>
<dbReference type="InterPro" id="IPR000923">
    <property type="entry name" value="BlueCu_1"/>
</dbReference>
<evidence type="ECO:0000256" key="3">
    <source>
        <dbReference type="SAM" id="SignalP"/>
    </source>
</evidence>
<feature type="chain" id="PRO_5044496888" evidence="3">
    <location>
        <begin position="19"/>
        <end position="162"/>
    </location>
</feature>
<dbReference type="GO" id="GO:0009055">
    <property type="term" value="F:electron transfer activity"/>
    <property type="evidence" value="ECO:0007669"/>
    <property type="project" value="InterPro"/>
</dbReference>
<proteinExistence type="predicted"/>
<keyword evidence="3" id="KW-0732">Signal</keyword>
<gene>
    <name evidence="5" type="ORF">ABV408_17680</name>
</gene>
<accession>A0AB74UCY5</accession>